<proteinExistence type="inferred from homology"/>
<organism evidence="4 5">
    <name type="scientific">Marasmius crinis-equi</name>
    <dbReference type="NCBI Taxonomy" id="585013"/>
    <lineage>
        <taxon>Eukaryota</taxon>
        <taxon>Fungi</taxon>
        <taxon>Dikarya</taxon>
        <taxon>Basidiomycota</taxon>
        <taxon>Agaricomycotina</taxon>
        <taxon>Agaricomycetes</taxon>
        <taxon>Agaricomycetidae</taxon>
        <taxon>Agaricales</taxon>
        <taxon>Marasmiineae</taxon>
        <taxon>Marasmiaceae</taxon>
        <taxon>Marasmius</taxon>
    </lineage>
</organism>
<comment type="caution">
    <text evidence="4">The sequence shown here is derived from an EMBL/GenBank/DDBJ whole genome shotgun (WGS) entry which is preliminary data.</text>
</comment>
<evidence type="ECO:0000259" key="3">
    <source>
        <dbReference type="Pfam" id="PF01073"/>
    </source>
</evidence>
<feature type="domain" description="3-beta hydroxysteroid dehydrogenase/isomerase" evidence="3">
    <location>
        <begin position="73"/>
        <end position="204"/>
    </location>
</feature>
<dbReference type="Proteomes" id="UP001465976">
    <property type="component" value="Unassembled WGS sequence"/>
</dbReference>
<feature type="domain" description="3-beta hydroxysteroid dehydrogenase/isomerase" evidence="3">
    <location>
        <begin position="261"/>
        <end position="378"/>
    </location>
</feature>
<dbReference type="PANTHER" id="PTHR10366:SF447">
    <property type="entry name" value="HYDROXYSTEROID DEHYDROGENASE_ISOMERASE FAMILY PROTEIN, PUTATIVE (AFU_ORTHOLOGUE AFUA_1G06450)-RELATED"/>
    <property type="match status" value="1"/>
</dbReference>
<dbReference type="EMBL" id="JBAHYK010000249">
    <property type="protein sequence ID" value="KAL0576070.1"/>
    <property type="molecule type" value="Genomic_DNA"/>
</dbReference>
<dbReference type="Pfam" id="PF01073">
    <property type="entry name" value="3Beta_HSD"/>
    <property type="match status" value="2"/>
</dbReference>
<evidence type="ECO:0000313" key="5">
    <source>
        <dbReference type="Proteomes" id="UP001465976"/>
    </source>
</evidence>
<sequence length="513" mass="56963">MIFYGVFIVLVVLYVWLNDRAISHLPPKIRALAPRTWTSDDFERVVKELEKKNDPMEERKRAQTPPKTGRRYIVTGGSGFLGGWIVMQLLQRGENPKNIRILDVRPPTRRDLTAGKAKEVQFVKVDVTDKSSVEAAFEAPWLQGASQDEITVFHVAAVIRFHERHRIFLGMSEKVNVQGTQNVIDAARKIGVTVLVATSSGSVAQWKPGSLLMWPWQWPWVTELLGLELGRARLIQVLGDQEAGGENEASRGPLPRDMDDFCTLYSYTKLIGERLVREADKSPTGSAPKSKLLRTGCLRPINSIYGPGSDVYDYYLGKGENNISLADHSVGNHIHVENCVLAHLLYEKRLMDSAGVDVGGQAFTVTDPGPISSWPNTHRALAYFTNHFSQGRAQYRSKLLSTTTLAVIASVVETYYVSRFLMLGSSSSLLRSIGKALPPVTAELARLQPSTLYISTVHPLVDDSRARLPAEKGGLGYVGVVETMEGVARCTREFFENGRLSDQSMFKFAEATL</sequence>
<accession>A0ABR3FL01</accession>
<dbReference type="InterPro" id="IPR050425">
    <property type="entry name" value="NAD(P)_dehydrat-like"/>
</dbReference>
<protein>
    <recommendedName>
        <fullName evidence="3">3-beta hydroxysteroid dehydrogenase/isomerase domain-containing protein</fullName>
    </recommendedName>
</protein>
<evidence type="ECO:0000313" key="4">
    <source>
        <dbReference type="EMBL" id="KAL0576070.1"/>
    </source>
</evidence>
<gene>
    <name evidence="4" type="ORF">V5O48_005898</name>
</gene>
<dbReference type="InterPro" id="IPR002225">
    <property type="entry name" value="3Beta_OHSteriod_DH/Estase"/>
</dbReference>
<evidence type="ECO:0000256" key="2">
    <source>
        <dbReference type="ARBA" id="ARBA00023445"/>
    </source>
</evidence>
<comment type="similarity">
    <text evidence="2">Belongs to the NAD(P)-dependent epimerase/dehydratase family. Dihydroflavonol-4-reductase subfamily.</text>
</comment>
<dbReference type="SUPFAM" id="SSF51735">
    <property type="entry name" value="NAD(P)-binding Rossmann-fold domains"/>
    <property type="match status" value="1"/>
</dbReference>
<evidence type="ECO:0000256" key="1">
    <source>
        <dbReference type="ARBA" id="ARBA00023002"/>
    </source>
</evidence>
<keyword evidence="1" id="KW-0560">Oxidoreductase</keyword>
<dbReference type="InterPro" id="IPR036291">
    <property type="entry name" value="NAD(P)-bd_dom_sf"/>
</dbReference>
<keyword evidence="5" id="KW-1185">Reference proteome</keyword>
<reference evidence="4 5" key="1">
    <citation type="submission" date="2024-02" db="EMBL/GenBank/DDBJ databases">
        <title>A draft genome for the cacao thread blight pathogen Marasmius crinis-equi.</title>
        <authorList>
            <person name="Cohen S.P."/>
            <person name="Baruah I.K."/>
            <person name="Amoako-Attah I."/>
            <person name="Bukari Y."/>
            <person name="Meinhardt L.W."/>
            <person name="Bailey B.A."/>
        </authorList>
    </citation>
    <scope>NUCLEOTIDE SEQUENCE [LARGE SCALE GENOMIC DNA]</scope>
    <source>
        <strain evidence="4 5">GH-76</strain>
    </source>
</reference>
<dbReference type="PANTHER" id="PTHR10366">
    <property type="entry name" value="NAD DEPENDENT EPIMERASE/DEHYDRATASE"/>
    <property type="match status" value="1"/>
</dbReference>
<dbReference type="Gene3D" id="3.40.50.720">
    <property type="entry name" value="NAD(P)-binding Rossmann-like Domain"/>
    <property type="match status" value="1"/>
</dbReference>
<name>A0ABR3FL01_9AGAR</name>